<gene>
    <name evidence="1" type="ORF">Mal48_11960</name>
</gene>
<evidence type="ECO:0000313" key="1">
    <source>
        <dbReference type="EMBL" id="QDT31957.1"/>
    </source>
</evidence>
<dbReference type="Proteomes" id="UP000315724">
    <property type="component" value="Chromosome"/>
</dbReference>
<reference evidence="1 2" key="1">
    <citation type="submission" date="2019-02" db="EMBL/GenBank/DDBJ databases">
        <title>Deep-cultivation of Planctomycetes and their phenomic and genomic characterization uncovers novel biology.</title>
        <authorList>
            <person name="Wiegand S."/>
            <person name="Jogler M."/>
            <person name="Boedeker C."/>
            <person name="Pinto D."/>
            <person name="Vollmers J."/>
            <person name="Rivas-Marin E."/>
            <person name="Kohn T."/>
            <person name="Peeters S.H."/>
            <person name="Heuer A."/>
            <person name="Rast P."/>
            <person name="Oberbeckmann S."/>
            <person name="Bunk B."/>
            <person name="Jeske O."/>
            <person name="Meyerdierks A."/>
            <person name="Storesund J.E."/>
            <person name="Kallscheuer N."/>
            <person name="Luecker S."/>
            <person name="Lage O.M."/>
            <person name="Pohl T."/>
            <person name="Merkel B.J."/>
            <person name="Hornburger P."/>
            <person name="Mueller R.-W."/>
            <person name="Bruemmer F."/>
            <person name="Labrenz M."/>
            <person name="Spormann A.M."/>
            <person name="Op den Camp H."/>
            <person name="Overmann J."/>
            <person name="Amann R."/>
            <person name="Jetten M.S.M."/>
            <person name="Mascher T."/>
            <person name="Medema M.H."/>
            <person name="Devos D.P."/>
            <person name="Kaster A.-K."/>
            <person name="Ovreas L."/>
            <person name="Rohde M."/>
            <person name="Galperin M.Y."/>
            <person name="Jogler C."/>
        </authorList>
    </citation>
    <scope>NUCLEOTIDE SEQUENCE [LARGE SCALE GENOMIC DNA]</scope>
    <source>
        <strain evidence="1 2">Mal48</strain>
    </source>
</reference>
<evidence type="ECO:0000313" key="2">
    <source>
        <dbReference type="Proteomes" id="UP000315724"/>
    </source>
</evidence>
<dbReference type="KEGG" id="tpol:Mal48_11960"/>
<dbReference type="AlphaFoldDB" id="A0A517QK94"/>
<organism evidence="1 2">
    <name type="scientific">Thalassoglobus polymorphus</name>
    <dbReference type="NCBI Taxonomy" id="2527994"/>
    <lineage>
        <taxon>Bacteria</taxon>
        <taxon>Pseudomonadati</taxon>
        <taxon>Planctomycetota</taxon>
        <taxon>Planctomycetia</taxon>
        <taxon>Planctomycetales</taxon>
        <taxon>Planctomycetaceae</taxon>
        <taxon>Thalassoglobus</taxon>
    </lineage>
</organism>
<name>A0A517QK94_9PLAN</name>
<sequence>MSDEEECSINSQTSGGQLHNLNLRFAWMQIVSLRQFLPVLLIALLAYQAIVPCWCASPNRTTLIDDGDSLTRACRSHCCHHASTQAGVDSGSQEDETPKTPQCPFCDDLADVHVPSREQIRISILPETYADESANGVDGVAPQIRMTRNNECRCLHRLVRGPLGVRLQV</sequence>
<protein>
    <submittedName>
        <fullName evidence="1">Uncharacterized protein</fullName>
    </submittedName>
</protein>
<proteinExistence type="predicted"/>
<accession>A0A517QK94</accession>
<dbReference type="EMBL" id="CP036267">
    <property type="protein sequence ID" value="QDT31957.1"/>
    <property type="molecule type" value="Genomic_DNA"/>
</dbReference>
<keyword evidence="2" id="KW-1185">Reference proteome</keyword>